<dbReference type="AlphaFoldDB" id="X1H9L1"/>
<feature type="non-terminal residue" evidence="2">
    <location>
        <position position="1"/>
    </location>
</feature>
<gene>
    <name evidence="2" type="ORF">S03H2_24818</name>
</gene>
<feature type="region of interest" description="Disordered" evidence="1">
    <location>
        <begin position="45"/>
        <end position="77"/>
    </location>
</feature>
<organism evidence="2">
    <name type="scientific">marine sediment metagenome</name>
    <dbReference type="NCBI Taxonomy" id="412755"/>
    <lineage>
        <taxon>unclassified sequences</taxon>
        <taxon>metagenomes</taxon>
        <taxon>ecological metagenomes</taxon>
    </lineage>
</organism>
<protein>
    <submittedName>
        <fullName evidence="2">Uncharacterized protein</fullName>
    </submittedName>
</protein>
<sequence length="77" mass="8718">RAADFFKKGDQVILTGCGVYNEIYNDKTYMKASVQDFVFVAKPKEGGYQPPEQTKQFTGTNPDIPKSDYNENESIPF</sequence>
<name>X1H9L1_9ZZZZ</name>
<evidence type="ECO:0000313" key="2">
    <source>
        <dbReference type="EMBL" id="GAH41983.1"/>
    </source>
</evidence>
<accession>X1H9L1</accession>
<comment type="caution">
    <text evidence="2">The sequence shown here is derived from an EMBL/GenBank/DDBJ whole genome shotgun (WGS) entry which is preliminary data.</text>
</comment>
<dbReference type="EMBL" id="BARU01013885">
    <property type="protein sequence ID" value="GAH41983.1"/>
    <property type="molecule type" value="Genomic_DNA"/>
</dbReference>
<proteinExistence type="predicted"/>
<evidence type="ECO:0000256" key="1">
    <source>
        <dbReference type="SAM" id="MobiDB-lite"/>
    </source>
</evidence>
<reference evidence="2" key="1">
    <citation type="journal article" date="2014" name="Front. Microbiol.">
        <title>High frequency of phylogenetically diverse reductive dehalogenase-homologous genes in deep subseafloor sedimentary metagenomes.</title>
        <authorList>
            <person name="Kawai M."/>
            <person name="Futagami T."/>
            <person name="Toyoda A."/>
            <person name="Takaki Y."/>
            <person name="Nishi S."/>
            <person name="Hori S."/>
            <person name="Arai W."/>
            <person name="Tsubouchi T."/>
            <person name="Morono Y."/>
            <person name="Uchiyama I."/>
            <person name="Ito T."/>
            <person name="Fujiyama A."/>
            <person name="Inagaki F."/>
            <person name="Takami H."/>
        </authorList>
    </citation>
    <scope>NUCLEOTIDE SEQUENCE</scope>
    <source>
        <strain evidence="2">Expedition CK06-06</strain>
    </source>
</reference>
<feature type="compositionally biased region" description="Polar residues" evidence="1">
    <location>
        <begin position="51"/>
        <end position="61"/>
    </location>
</feature>